<accession>A0ABQ8FZX0</accession>
<name>A0ABQ8FZX0_9PEZI</name>
<keyword evidence="4" id="KW-0271">Exosome</keyword>
<comment type="caution">
    <text evidence="7">The sequence shown here is derived from an EMBL/GenBank/DDBJ whole genome shotgun (WGS) entry which is preliminary data.</text>
</comment>
<keyword evidence="8" id="KW-1185">Reference proteome</keyword>
<evidence type="ECO:0000256" key="4">
    <source>
        <dbReference type="ARBA" id="ARBA00022835"/>
    </source>
</evidence>
<comment type="similarity">
    <text evidence="2">Belongs to the RNase PH family.</text>
</comment>
<keyword evidence="5" id="KW-0539">Nucleus</keyword>
<evidence type="ECO:0000256" key="5">
    <source>
        <dbReference type="ARBA" id="ARBA00023242"/>
    </source>
</evidence>
<dbReference type="InterPro" id="IPR036345">
    <property type="entry name" value="ExoRNase_PH_dom2_sf"/>
</dbReference>
<dbReference type="InterPro" id="IPR050080">
    <property type="entry name" value="RNase_PH"/>
</dbReference>
<dbReference type="InterPro" id="IPR020568">
    <property type="entry name" value="Ribosomal_Su5_D2-typ_SF"/>
</dbReference>
<dbReference type="InterPro" id="IPR027408">
    <property type="entry name" value="PNPase/RNase_PH_dom_sf"/>
</dbReference>
<dbReference type="SUPFAM" id="SSF55666">
    <property type="entry name" value="Ribonuclease PH domain 2-like"/>
    <property type="match status" value="1"/>
</dbReference>
<dbReference type="Pfam" id="PF01138">
    <property type="entry name" value="RNase_PH"/>
    <property type="match status" value="1"/>
</dbReference>
<dbReference type="PANTHER" id="PTHR11953">
    <property type="entry name" value="EXOSOME COMPLEX COMPONENT"/>
    <property type="match status" value="1"/>
</dbReference>
<evidence type="ECO:0000313" key="8">
    <source>
        <dbReference type="Proteomes" id="UP000774617"/>
    </source>
</evidence>
<evidence type="ECO:0000256" key="3">
    <source>
        <dbReference type="ARBA" id="ARBA00022552"/>
    </source>
</evidence>
<protein>
    <submittedName>
        <fullName evidence="7">Ribosomal protein S5 domain 2-type protein</fullName>
    </submittedName>
</protein>
<dbReference type="GO" id="GO:0005840">
    <property type="term" value="C:ribosome"/>
    <property type="evidence" value="ECO:0007669"/>
    <property type="project" value="UniProtKB-KW"/>
</dbReference>
<sequence length="244" mass="26203">MPAIQASLSDLRRADGSATFSCNGYSVLGAVNGPLEVQRRDELPEEAAIEVNVRPASGVGSPKERHLETLIHNTLRHVVLVRNHPRTLIQVTLQVLSVPEGDAADDRSRSSILSILPSLLQASILALISASIPLSTTFSSTLLAVSPDNTILTTPSVKDLTNASSVHVFAFTPKGALLVVESEGKFNLDTWDNVYNTAARICFAAEAEESAMDVDGAESTNLHGVLKDAVRRKIEKDQAWKEAP</sequence>
<dbReference type="Gene3D" id="3.30.230.70">
    <property type="entry name" value="GHMP Kinase, N-terminal domain"/>
    <property type="match status" value="1"/>
</dbReference>
<gene>
    <name evidence="7" type="ORF">B0J12DRAFT_744006</name>
</gene>
<evidence type="ECO:0000256" key="1">
    <source>
        <dbReference type="ARBA" id="ARBA00004123"/>
    </source>
</evidence>
<reference evidence="7 8" key="1">
    <citation type="journal article" date="2021" name="Nat. Commun.">
        <title>Genetic determinants of endophytism in the Arabidopsis root mycobiome.</title>
        <authorList>
            <person name="Mesny F."/>
            <person name="Miyauchi S."/>
            <person name="Thiergart T."/>
            <person name="Pickel B."/>
            <person name="Atanasova L."/>
            <person name="Karlsson M."/>
            <person name="Huettel B."/>
            <person name="Barry K.W."/>
            <person name="Haridas S."/>
            <person name="Chen C."/>
            <person name="Bauer D."/>
            <person name="Andreopoulos W."/>
            <person name="Pangilinan J."/>
            <person name="LaButti K."/>
            <person name="Riley R."/>
            <person name="Lipzen A."/>
            <person name="Clum A."/>
            <person name="Drula E."/>
            <person name="Henrissat B."/>
            <person name="Kohler A."/>
            <person name="Grigoriev I.V."/>
            <person name="Martin F.M."/>
            <person name="Hacquard S."/>
        </authorList>
    </citation>
    <scope>NUCLEOTIDE SEQUENCE [LARGE SCALE GENOMIC DNA]</scope>
    <source>
        <strain evidence="7 8">MPI-SDFR-AT-0080</strain>
    </source>
</reference>
<evidence type="ECO:0000256" key="2">
    <source>
        <dbReference type="ARBA" id="ARBA00006678"/>
    </source>
</evidence>
<keyword evidence="3" id="KW-0698">rRNA processing</keyword>
<dbReference type="EMBL" id="JAGTJR010000032">
    <property type="protein sequence ID" value="KAH7038927.1"/>
    <property type="molecule type" value="Genomic_DNA"/>
</dbReference>
<organism evidence="7 8">
    <name type="scientific">Macrophomina phaseolina</name>
    <dbReference type="NCBI Taxonomy" id="35725"/>
    <lineage>
        <taxon>Eukaryota</taxon>
        <taxon>Fungi</taxon>
        <taxon>Dikarya</taxon>
        <taxon>Ascomycota</taxon>
        <taxon>Pezizomycotina</taxon>
        <taxon>Dothideomycetes</taxon>
        <taxon>Dothideomycetes incertae sedis</taxon>
        <taxon>Botryosphaeriales</taxon>
        <taxon>Botryosphaeriaceae</taxon>
        <taxon>Macrophomina</taxon>
    </lineage>
</organism>
<evidence type="ECO:0000313" key="7">
    <source>
        <dbReference type="EMBL" id="KAH7038927.1"/>
    </source>
</evidence>
<keyword evidence="7" id="KW-0689">Ribosomal protein</keyword>
<dbReference type="PANTHER" id="PTHR11953:SF1">
    <property type="entry name" value="EXOSOME COMPLEX COMPONENT RRP46"/>
    <property type="match status" value="1"/>
</dbReference>
<dbReference type="Proteomes" id="UP000774617">
    <property type="component" value="Unassembled WGS sequence"/>
</dbReference>
<proteinExistence type="inferred from homology"/>
<keyword evidence="7" id="KW-0687">Ribonucleoprotein</keyword>
<comment type="subcellular location">
    <subcellularLocation>
        <location evidence="1">Nucleus</location>
    </subcellularLocation>
</comment>
<evidence type="ECO:0000259" key="6">
    <source>
        <dbReference type="Pfam" id="PF01138"/>
    </source>
</evidence>
<dbReference type="InterPro" id="IPR001247">
    <property type="entry name" value="ExoRNase_PH_dom1"/>
</dbReference>
<dbReference type="CDD" id="cd11372">
    <property type="entry name" value="RNase_PH_RRP46"/>
    <property type="match status" value="1"/>
</dbReference>
<dbReference type="SUPFAM" id="SSF54211">
    <property type="entry name" value="Ribosomal protein S5 domain 2-like"/>
    <property type="match status" value="1"/>
</dbReference>
<feature type="domain" description="Exoribonuclease phosphorolytic" evidence="6">
    <location>
        <begin position="5"/>
        <end position="133"/>
    </location>
</feature>